<organism evidence="8 9">
    <name type="scientific">Sphingopyxis italica</name>
    <dbReference type="NCBI Taxonomy" id="1129133"/>
    <lineage>
        <taxon>Bacteria</taxon>
        <taxon>Pseudomonadati</taxon>
        <taxon>Pseudomonadota</taxon>
        <taxon>Alphaproteobacteria</taxon>
        <taxon>Sphingomonadales</taxon>
        <taxon>Sphingomonadaceae</taxon>
        <taxon>Sphingopyxis</taxon>
    </lineage>
</organism>
<dbReference type="Pfam" id="PF22022">
    <property type="entry name" value="Phage_int_M"/>
    <property type="match status" value="1"/>
</dbReference>
<dbReference type="InterPro" id="IPR013762">
    <property type="entry name" value="Integrase-like_cat_sf"/>
</dbReference>
<dbReference type="AlphaFoldDB" id="A0A7X5XRA3"/>
<dbReference type="Pfam" id="PF00589">
    <property type="entry name" value="Phage_integrase"/>
    <property type="match status" value="1"/>
</dbReference>
<evidence type="ECO:0000313" key="8">
    <source>
        <dbReference type="EMBL" id="NJB89843.1"/>
    </source>
</evidence>
<comment type="similarity">
    <text evidence="1">Belongs to the 'phage' integrase family.</text>
</comment>
<dbReference type="PROSITE" id="PS51900">
    <property type="entry name" value="CB"/>
    <property type="match status" value="1"/>
</dbReference>
<evidence type="ECO:0000259" key="6">
    <source>
        <dbReference type="PROSITE" id="PS51898"/>
    </source>
</evidence>
<dbReference type="PANTHER" id="PTHR30629">
    <property type="entry name" value="PROPHAGE INTEGRASE"/>
    <property type="match status" value="1"/>
</dbReference>
<dbReference type="Pfam" id="PF13356">
    <property type="entry name" value="Arm-DNA-bind_3"/>
    <property type="match status" value="1"/>
</dbReference>
<name>A0A7X5XRA3_9SPHN</name>
<dbReference type="InterPro" id="IPR025166">
    <property type="entry name" value="Integrase_DNA_bind_dom"/>
</dbReference>
<keyword evidence="3 5" id="KW-0238">DNA-binding</keyword>
<evidence type="ECO:0000256" key="2">
    <source>
        <dbReference type="ARBA" id="ARBA00022908"/>
    </source>
</evidence>
<reference evidence="8 9" key="1">
    <citation type="submission" date="2020-03" db="EMBL/GenBank/DDBJ databases">
        <title>Genomic Encyclopedia of Type Strains, Phase IV (KMG-IV): sequencing the most valuable type-strain genomes for metagenomic binning, comparative biology and taxonomic classification.</title>
        <authorList>
            <person name="Goeker M."/>
        </authorList>
    </citation>
    <scope>NUCLEOTIDE SEQUENCE [LARGE SCALE GENOMIC DNA]</scope>
    <source>
        <strain evidence="8 9">DSM 25229</strain>
    </source>
</reference>
<dbReference type="Proteomes" id="UP000535078">
    <property type="component" value="Unassembled WGS sequence"/>
</dbReference>
<evidence type="ECO:0000313" key="9">
    <source>
        <dbReference type="Proteomes" id="UP000535078"/>
    </source>
</evidence>
<dbReference type="InterPro" id="IPR011010">
    <property type="entry name" value="DNA_brk_join_enz"/>
</dbReference>
<dbReference type="GO" id="GO:0006310">
    <property type="term" value="P:DNA recombination"/>
    <property type="evidence" value="ECO:0007669"/>
    <property type="project" value="UniProtKB-KW"/>
</dbReference>
<dbReference type="InterPro" id="IPR044068">
    <property type="entry name" value="CB"/>
</dbReference>
<accession>A0A7X5XRA3</accession>
<dbReference type="InterPro" id="IPR053876">
    <property type="entry name" value="Phage_int_M"/>
</dbReference>
<dbReference type="Gene3D" id="1.10.150.130">
    <property type="match status" value="1"/>
</dbReference>
<keyword evidence="4" id="KW-0233">DNA recombination</keyword>
<dbReference type="GO" id="GO:0003677">
    <property type="term" value="F:DNA binding"/>
    <property type="evidence" value="ECO:0007669"/>
    <property type="project" value="UniProtKB-UniRule"/>
</dbReference>
<evidence type="ECO:0000256" key="4">
    <source>
        <dbReference type="ARBA" id="ARBA00023172"/>
    </source>
</evidence>
<dbReference type="InterPro" id="IPR002104">
    <property type="entry name" value="Integrase_catalytic"/>
</dbReference>
<evidence type="ECO:0000256" key="1">
    <source>
        <dbReference type="ARBA" id="ARBA00008857"/>
    </source>
</evidence>
<feature type="domain" description="Core-binding (CB)" evidence="7">
    <location>
        <begin position="111"/>
        <end position="191"/>
    </location>
</feature>
<keyword evidence="9" id="KW-1185">Reference proteome</keyword>
<protein>
    <submittedName>
        <fullName evidence="8">Integrase</fullName>
    </submittedName>
</protein>
<evidence type="ECO:0000256" key="3">
    <source>
        <dbReference type="ARBA" id="ARBA00023125"/>
    </source>
</evidence>
<dbReference type="EMBL" id="JAATIT010000002">
    <property type="protein sequence ID" value="NJB89843.1"/>
    <property type="molecule type" value="Genomic_DNA"/>
</dbReference>
<keyword evidence="2" id="KW-0229">DNA integration</keyword>
<dbReference type="CDD" id="cd00801">
    <property type="entry name" value="INT_P4_C"/>
    <property type="match status" value="1"/>
</dbReference>
<comment type="caution">
    <text evidence="8">The sequence shown here is derived from an EMBL/GenBank/DDBJ whole genome shotgun (WGS) entry which is preliminary data.</text>
</comment>
<evidence type="ECO:0000256" key="5">
    <source>
        <dbReference type="PROSITE-ProRule" id="PRU01248"/>
    </source>
</evidence>
<evidence type="ECO:0000259" key="7">
    <source>
        <dbReference type="PROSITE" id="PS51900"/>
    </source>
</evidence>
<dbReference type="Gene3D" id="3.30.160.390">
    <property type="entry name" value="Integrase, DNA-binding domain"/>
    <property type="match status" value="1"/>
</dbReference>
<dbReference type="GO" id="GO:0015074">
    <property type="term" value="P:DNA integration"/>
    <property type="evidence" value="ECO:0007669"/>
    <property type="project" value="UniProtKB-KW"/>
</dbReference>
<dbReference type="Gene3D" id="1.10.443.10">
    <property type="entry name" value="Intergrase catalytic core"/>
    <property type="match status" value="1"/>
</dbReference>
<sequence>MALTVKQITSPNLKPGRYADGGGLYLVVKPTGARSWVLRVQYEGERRDYGLGALETAALSERGSMGDDIALEKKARLTLAEARELSTRYRNVAKAGGDPVAERRKDRNPPPTFKEAAIATHAAQSHGWAKRTADAFLNSLEAHAYPLLGSRRVDTIEAADIAAALAPIWLTKPDMAKKTRQRIAAVLDYSHAKKWRATEAPRASVRALTGKTKKGGNFAAMPFADVPAFYRKLGEENETVGRLALMFLIATGARSIEVREARWGHIDLERSDWNRPADLMRKTGEAHTVTLNAAALAVLQRATALSDSSKPDALIFPNRKKTELSDMTISKVMRDAKLPFVPHGFRSSLRDFAAERHPEIPDAVAEAALAHVVPDAVVRAYKRTQFLLMRRTLLDHWSGFLMGETSNVVQLAERRA</sequence>
<dbReference type="InterPro" id="IPR038488">
    <property type="entry name" value="Integrase_DNA-bd_sf"/>
</dbReference>
<feature type="domain" description="Tyr recombinase" evidence="6">
    <location>
        <begin position="216"/>
        <end position="394"/>
    </location>
</feature>
<dbReference type="InterPro" id="IPR050808">
    <property type="entry name" value="Phage_Integrase"/>
</dbReference>
<dbReference type="PROSITE" id="PS51898">
    <property type="entry name" value="TYR_RECOMBINASE"/>
    <property type="match status" value="1"/>
</dbReference>
<proteinExistence type="inferred from homology"/>
<dbReference type="PANTHER" id="PTHR30629:SF2">
    <property type="entry name" value="PROPHAGE INTEGRASE INTS-RELATED"/>
    <property type="match status" value="1"/>
</dbReference>
<dbReference type="SUPFAM" id="SSF56349">
    <property type="entry name" value="DNA breaking-rejoining enzymes"/>
    <property type="match status" value="1"/>
</dbReference>
<dbReference type="InterPro" id="IPR010998">
    <property type="entry name" value="Integrase_recombinase_N"/>
</dbReference>
<gene>
    <name evidence="8" type="ORF">GGR90_002018</name>
</gene>
<dbReference type="RefSeq" id="WP_167921298.1">
    <property type="nucleotide sequence ID" value="NZ_JAATIT010000002.1"/>
</dbReference>